<dbReference type="AlphaFoldDB" id="A0A382TTD0"/>
<accession>A0A382TTD0</accession>
<reference evidence="1" key="1">
    <citation type="submission" date="2018-05" db="EMBL/GenBank/DDBJ databases">
        <authorList>
            <person name="Lanie J.A."/>
            <person name="Ng W.-L."/>
            <person name="Kazmierczak K.M."/>
            <person name="Andrzejewski T.M."/>
            <person name="Davidsen T.M."/>
            <person name="Wayne K.J."/>
            <person name="Tettelin H."/>
            <person name="Glass J.I."/>
            <person name="Rusch D."/>
            <person name="Podicherti R."/>
            <person name="Tsui H.-C.T."/>
            <person name="Winkler M.E."/>
        </authorList>
    </citation>
    <scope>NUCLEOTIDE SEQUENCE</scope>
</reference>
<name>A0A382TTD0_9ZZZZ</name>
<sequence>MKILLFGEYTTNGHMILGYYRRGFEALGHEVRFFPVISDGSDKESATPAQGSKNTYPFLLAQRAIKRVHNLTIPLRTGSLVGKAISMINDFQPDVALTSQGGKSMA</sequence>
<organism evidence="1">
    <name type="scientific">marine metagenome</name>
    <dbReference type="NCBI Taxonomy" id="408172"/>
    <lineage>
        <taxon>unclassified sequences</taxon>
        <taxon>metagenomes</taxon>
        <taxon>ecological metagenomes</taxon>
    </lineage>
</organism>
<protein>
    <recommendedName>
        <fullName evidence="2">Glycosyltransferase subfamily 4-like N-terminal domain-containing protein</fullName>
    </recommendedName>
</protein>
<proteinExistence type="predicted"/>
<dbReference type="EMBL" id="UINC01139018">
    <property type="protein sequence ID" value="SVD25310.1"/>
    <property type="molecule type" value="Genomic_DNA"/>
</dbReference>
<evidence type="ECO:0000313" key="1">
    <source>
        <dbReference type="EMBL" id="SVD25310.1"/>
    </source>
</evidence>
<feature type="non-terminal residue" evidence="1">
    <location>
        <position position="106"/>
    </location>
</feature>
<gene>
    <name evidence="1" type="ORF">METZ01_LOCUS378164</name>
</gene>
<evidence type="ECO:0008006" key="2">
    <source>
        <dbReference type="Google" id="ProtNLM"/>
    </source>
</evidence>